<dbReference type="InParanoid" id="K2RIX5"/>
<protein>
    <recommendedName>
        <fullName evidence="5">Extracellular membrane protein CFEM domain-containing protein</fullName>
    </recommendedName>
</protein>
<name>K2RIX5_MACPH</name>
<dbReference type="VEuPathDB" id="FungiDB:MPH_08269"/>
<dbReference type="AlphaFoldDB" id="K2RIX5"/>
<feature type="signal peptide" evidence="2">
    <location>
        <begin position="1"/>
        <end position="20"/>
    </location>
</feature>
<evidence type="ECO:0000256" key="2">
    <source>
        <dbReference type="SAM" id="SignalP"/>
    </source>
</evidence>
<evidence type="ECO:0000256" key="1">
    <source>
        <dbReference type="SAM" id="MobiDB-lite"/>
    </source>
</evidence>
<keyword evidence="2" id="KW-0732">Signal</keyword>
<feature type="region of interest" description="Disordered" evidence="1">
    <location>
        <begin position="105"/>
        <end position="167"/>
    </location>
</feature>
<dbReference type="HOGENOM" id="CLU_113407_0_0_1"/>
<evidence type="ECO:0000313" key="4">
    <source>
        <dbReference type="Proteomes" id="UP000007129"/>
    </source>
</evidence>
<dbReference type="EMBL" id="AHHD01000345">
    <property type="protein sequence ID" value="EKG14543.1"/>
    <property type="molecule type" value="Genomic_DNA"/>
</dbReference>
<feature type="chain" id="PRO_5003863767" description="Extracellular membrane protein CFEM domain-containing protein" evidence="2">
    <location>
        <begin position="21"/>
        <end position="195"/>
    </location>
</feature>
<comment type="caution">
    <text evidence="3">The sequence shown here is derived from an EMBL/GenBank/DDBJ whole genome shotgun (WGS) entry which is preliminary data.</text>
</comment>
<evidence type="ECO:0008006" key="5">
    <source>
        <dbReference type="Google" id="ProtNLM"/>
    </source>
</evidence>
<dbReference type="Proteomes" id="UP000007129">
    <property type="component" value="Unassembled WGS sequence"/>
</dbReference>
<gene>
    <name evidence="3" type="ORF">MPH_08269</name>
</gene>
<dbReference type="STRING" id="1126212.K2RIX5"/>
<sequence length="195" mass="20001">MNMQFITLAYFYLLTSITFAQEVDWQDIPGVCYSVCWEVASLSQGCAYTNGNNYIDCVCNNDVAPRWIPNCQACIAAVWRKDTNVNSLLNSCSFTSTTWTGATTTTGSGTAAPTTETTTTGEGTSTPSSSSTSVSRTSSGTRSSGSASTTDTGSATATGASQATSSASDFTGAAAPVATACFGMAAMLLGLPAII</sequence>
<accession>K2RIX5</accession>
<dbReference type="OrthoDB" id="4843554at2759"/>
<proteinExistence type="predicted"/>
<organism evidence="3 4">
    <name type="scientific">Macrophomina phaseolina (strain MS6)</name>
    <name type="common">Charcoal rot fungus</name>
    <dbReference type="NCBI Taxonomy" id="1126212"/>
    <lineage>
        <taxon>Eukaryota</taxon>
        <taxon>Fungi</taxon>
        <taxon>Dikarya</taxon>
        <taxon>Ascomycota</taxon>
        <taxon>Pezizomycotina</taxon>
        <taxon>Dothideomycetes</taxon>
        <taxon>Dothideomycetes incertae sedis</taxon>
        <taxon>Botryosphaeriales</taxon>
        <taxon>Botryosphaeriaceae</taxon>
        <taxon>Macrophomina</taxon>
    </lineage>
</organism>
<reference evidence="3 4" key="1">
    <citation type="journal article" date="2012" name="BMC Genomics">
        <title>Tools to kill: Genome of one of the most destructive plant pathogenic fungi Macrophomina phaseolina.</title>
        <authorList>
            <person name="Islam M.S."/>
            <person name="Haque M.S."/>
            <person name="Islam M.M."/>
            <person name="Emdad E.M."/>
            <person name="Halim A."/>
            <person name="Hossen Q.M.M."/>
            <person name="Hossain M.Z."/>
            <person name="Ahmed B."/>
            <person name="Rahim S."/>
            <person name="Rahman M.S."/>
            <person name="Alam M.M."/>
            <person name="Hou S."/>
            <person name="Wan X."/>
            <person name="Saito J.A."/>
            <person name="Alam M."/>
        </authorList>
    </citation>
    <scope>NUCLEOTIDE SEQUENCE [LARGE SCALE GENOMIC DNA]</scope>
    <source>
        <strain evidence="3 4">MS6</strain>
    </source>
</reference>
<evidence type="ECO:0000313" key="3">
    <source>
        <dbReference type="EMBL" id="EKG14543.1"/>
    </source>
</evidence>